<protein>
    <recommendedName>
        <fullName evidence="2">Elongation factor EFG domain-containing protein</fullName>
    </recommendedName>
</protein>
<feature type="non-terminal residue" evidence="1">
    <location>
        <position position="1"/>
    </location>
</feature>
<comment type="caution">
    <text evidence="1">The sequence shown here is derived from an EMBL/GenBank/DDBJ whole genome shotgun (WGS) entry which is preliminary data.</text>
</comment>
<accession>X1T0H3</accession>
<dbReference type="Gene3D" id="3.30.70.240">
    <property type="match status" value="1"/>
</dbReference>
<dbReference type="SUPFAM" id="SSF54980">
    <property type="entry name" value="EF-G C-terminal domain-like"/>
    <property type="match status" value="1"/>
</dbReference>
<evidence type="ECO:0008006" key="2">
    <source>
        <dbReference type="Google" id="ProtNLM"/>
    </source>
</evidence>
<dbReference type="EMBL" id="BARW01014148">
    <property type="protein sequence ID" value="GAI73544.1"/>
    <property type="molecule type" value="Genomic_DNA"/>
</dbReference>
<dbReference type="AlphaFoldDB" id="X1T0H3"/>
<dbReference type="InterPro" id="IPR014721">
    <property type="entry name" value="Ribsml_uS5_D2-typ_fold_subgr"/>
</dbReference>
<sequence length="41" mass="4714">AIDLKTITQDRSSYTVEFSHYEEVPPHIAQKIIAERQAEKA</sequence>
<reference evidence="1" key="1">
    <citation type="journal article" date="2014" name="Front. Microbiol.">
        <title>High frequency of phylogenetically diverse reductive dehalogenase-homologous genes in deep subseafloor sedimentary metagenomes.</title>
        <authorList>
            <person name="Kawai M."/>
            <person name="Futagami T."/>
            <person name="Toyoda A."/>
            <person name="Takaki Y."/>
            <person name="Nishi S."/>
            <person name="Hori S."/>
            <person name="Arai W."/>
            <person name="Tsubouchi T."/>
            <person name="Morono Y."/>
            <person name="Uchiyama I."/>
            <person name="Ito T."/>
            <person name="Fujiyama A."/>
            <person name="Inagaki F."/>
            <person name="Takami H."/>
        </authorList>
    </citation>
    <scope>NUCLEOTIDE SEQUENCE</scope>
    <source>
        <strain evidence="1">Expedition CK06-06</strain>
    </source>
</reference>
<dbReference type="InterPro" id="IPR035647">
    <property type="entry name" value="EFG_III/V"/>
</dbReference>
<dbReference type="Gene3D" id="3.30.230.10">
    <property type="match status" value="1"/>
</dbReference>
<proteinExistence type="predicted"/>
<name>X1T0H3_9ZZZZ</name>
<gene>
    <name evidence="1" type="ORF">S12H4_25331</name>
</gene>
<evidence type="ECO:0000313" key="1">
    <source>
        <dbReference type="EMBL" id="GAI73544.1"/>
    </source>
</evidence>
<organism evidence="1">
    <name type="scientific">marine sediment metagenome</name>
    <dbReference type="NCBI Taxonomy" id="412755"/>
    <lineage>
        <taxon>unclassified sequences</taxon>
        <taxon>metagenomes</taxon>
        <taxon>ecological metagenomes</taxon>
    </lineage>
</organism>